<organism evidence="5 6">
    <name type="scientific">Brachybacterium paraconglomeratum</name>
    <dbReference type="NCBI Taxonomy" id="173362"/>
    <lineage>
        <taxon>Bacteria</taxon>
        <taxon>Bacillati</taxon>
        <taxon>Actinomycetota</taxon>
        <taxon>Actinomycetes</taxon>
        <taxon>Micrococcales</taxon>
        <taxon>Dermabacteraceae</taxon>
        <taxon>Brachybacterium</taxon>
    </lineage>
</organism>
<dbReference type="InterPro" id="IPR000683">
    <property type="entry name" value="Gfo/Idh/MocA-like_OxRdtase_N"/>
</dbReference>
<evidence type="ECO:0000259" key="4">
    <source>
        <dbReference type="Pfam" id="PF22725"/>
    </source>
</evidence>
<dbReference type="Pfam" id="PF22725">
    <property type="entry name" value="GFO_IDH_MocA_C3"/>
    <property type="match status" value="1"/>
</dbReference>
<dbReference type="Pfam" id="PF01408">
    <property type="entry name" value="GFO_IDH_MocA"/>
    <property type="match status" value="1"/>
</dbReference>
<name>A0A426SL91_9MICO</name>
<keyword evidence="2" id="KW-0520">NAD</keyword>
<evidence type="ECO:0000313" key="6">
    <source>
        <dbReference type="Proteomes" id="UP000274327"/>
    </source>
</evidence>
<dbReference type="RefSeq" id="WP_126986251.1">
    <property type="nucleotide sequence ID" value="NZ_ML133854.1"/>
</dbReference>
<dbReference type="EMBL" id="QOCI01000005">
    <property type="protein sequence ID" value="RRR18960.1"/>
    <property type="molecule type" value="Genomic_DNA"/>
</dbReference>
<evidence type="ECO:0000256" key="2">
    <source>
        <dbReference type="ARBA" id="ARBA00023027"/>
    </source>
</evidence>
<dbReference type="GeneID" id="78120862"/>
<dbReference type="Gene3D" id="3.30.360.10">
    <property type="entry name" value="Dihydrodipicolinate Reductase, domain 2"/>
    <property type="match status" value="1"/>
</dbReference>
<dbReference type="InterPro" id="IPR036291">
    <property type="entry name" value="NAD(P)-bd_dom_sf"/>
</dbReference>
<reference evidence="5 6" key="1">
    <citation type="submission" date="2018-07" db="EMBL/GenBank/DDBJ databases">
        <title>Brachybacteriurn paraconglorneratum KCTC 9916.</title>
        <authorList>
            <person name="Li Y."/>
        </authorList>
    </citation>
    <scope>NUCLEOTIDE SEQUENCE [LARGE SCALE GENOMIC DNA]</scope>
    <source>
        <strain evidence="5 6">KCTC 9916</strain>
    </source>
</reference>
<protein>
    <submittedName>
        <fullName evidence="5">Gfo/Idh/MocA family oxidoreductase</fullName>
    </submittedName>
</protein>
<dbReference type="AlphaFoldDB" id="A0A426SL91"/>
<comment type="caution">
    <text evidence="5">The sequence shown here is derived from an EMBL/GenBank/DDBJ whole genome shotgun (WGS) entry which is preliminary data.</text>
</comment>
<evidence type="ECO:0000256" key="1">
    <source>
        <dbReference type="ARBA" id="ARBA00023002"/>
    </source>
</evidence>
<evidence type="ECO:0000259" key="3">
    <source>
        <dbReference type="Pfam" id="PF01408"/>
    </source>
</evidence>
<accession>A0A426SL91</accession>
<dbReference type="PANTHER" id="PTHR43818">
    <property type="entry name" value="BCDNA.GH03377"/>
    <property type="match status" value="1"/>
</dbReference>
<dbReference type="Gene3D" id="3.40.50.720">
    <property type="entry name" value="NAD(P)-binding Rossmann-like Domain"/>
    <property type="match status" value="1"/>
</dbReference>
<proteinExistence type="predicted"/>
<feature type="domain" description="GFO/IDH/MocA-like oxidoreductase" evidence="4">
    <location>
        <begin position="146"/>
        <end position="286"/>
    </location>
</feature>
<sequence length="371" mass="39088">MTAAAPQAAAQQEGARRLRAGVIGLGWAGQQHLAAYAADPAVDLVALSAMEEHLLERFGEEHRVPGRYRDWRQMLAEAELDVVSIATPTFLHAEMAIAALEAGVHVLTEKPMAQTGEAAASMVEAARRAGRVLEVSFNHRRRGDVTALKTVIDSGVLGDIYYAKTGWIRRQGIPGLGTWFTKAESAGGGAMMDIGIHMLDMTLHLLGEPGVTAASAMTHAEFGPRGRGGSGFGVSQLEDGAPFEVEDLATAFLRLDGGATMLLESSWAQWIPEDLCYVTLYGADGGATIEWAGGPGNHRITVWTEVEGIPAELSPQVGEDRGHAGAIAEFLQAVRSGDVAAHDGSLALRRARVIDACYASAAAGAEVAVEG</sequence>
<dbReference type="InterPro" id="IPR050463">
    <property type="entry name" value="Gfo/Idh/MocA_oxidrdct_glycsds"/>
</dbReference>
<dbReference type="SUPFAM" id="SSF55347">
    <property type="entry name" value="Glyceraldehyde-3-phosphate dehydrogenase-like, C-terminal domain"/>
    <property type="match status" value="1"/>
</dbReference>
<dbReference type="GO" id="GO:0016491">
    <property type="term" value="F:oxidoreductase activity"/>
    <property type="evidence" value="ECO:0007669"/>
    <property type="project" value="UniProtKB-KW"/>
</dbReference>
<evidence type="ECO:0000313" key="5">
    <source>
        <dbReference type="EMBL" id="RRR18960.1"/>
    </source>
</evidence>
<gene>
    <name evidence="5" type="ORF">DS079_07475</name>
</gene>
<keyword evidence="1" id="KW-0560">Oxidoreductase</keyword>
<dbReference type="GO" id="GO:0000166">
    <property type="term" value="F:nucleotide binding"/>
    <property type="evidence" value="ECO:0007669"/>
    <property type="project" value="InterPro"/>
</dbReference>
<keyword evidence="6" id="KW-1185">Reference proteome</keyword>
<dbReference type="PANTHER" id="PTHR43818:SF11">
    <property type="entry name" value="BCDNA.GH03377"/>
    <property type="match status" value="1"/>
</dbReference>
<feature type="domain" description="Gfo/Idh/MocA-like oxidoreductase N-terminal" evidence="3">
    <location>
        <begin position="18"/>
        <end position="136"/>
    </location>
</feature>
<dbReference type="InterPro" id="IPR055170">
    <property type="entry name" value="GFO_IDH_MocA-like_dom"/>
</dbReference>
<dbReference type="Proteomes" id="UP000274327">
    <property type="component" value="Unassembled WGS sequence"/>
</dbReference>
<dbReference type="SUPFAM" id="SSF51735">
    <property type="entry name" value="NAD(P)-binding Rossmann-fold domains"/>
    <property type="match status" value="1"/>
</dbReference>